<feature type="region of interest" description="Disordered" evidence="4">
    <location>
        <begin position="778"/>
        <end position="798"/>
    </location>
</feature>
<dbReference type="SUPFAM" id="SSF50998">
    <property type="entry name" value="Quinoprotein alcohol dehydrogenase-like"/>
    <property type="match status" value="1"/>
</dbReference>
<dbReference type="CDD" id="cd00200">
    <property type="entry name" value="WD40"/>
    <property type="match status" value="1"/>
</dbReference>
<proteinExistence type="predicted"/>
<feature type="repeat" description="WD" evidence="3">
    <location>
        <begin position="469"/>
        <end position="510"/>
    </location>
</feature>
<dbReference type="PANTHER" id="PTHR22840">
    <property type="entry name" value="WD REPEAT-CONTAINING PROTEIN 36"/>
    <property type="match status" value="1"/>
</dbReference>
<evidence type="ECO:0000259" key="5">
    <source>
        <dbReference type="Pfam" id="PF04192"/>
    </source>
</evidence>
<evidence type="ECO:0000256" key="2">
    <source>
        <dbReference type="ARBA" id="ARBA00022737"/>
    </source>
</evidence>
<protein>
    <submittedName>
        <fullName evidence="7">WD repeat-containing protein</fullName>
    </submittedName>
</protein>
<feature type="compositionally biased region" description="Basic residues" evidence="4">
    <location>
        <begin position="788"/>
        <end position="798"/>
    </location>
</feature>
<dbReference type="SMART" id="SM00320">
    <property type="entry name" value="WD40"/>
    <property type="match status" value="11"/>
</dbReference>
<dbReference type="Gene3D" id="2.130.10.10">
    <property type="entry name" value="YVTN repeat-like/Quinoprotein amine dehydrogenase"/>
    <property type="match status" value="2"/>
</dbReference>
<dbReference type="GO" id="GO:0034388">
    <property type="term" value="C:Pwp2p-containing subcomplex of 90S preribosome"/>
    <property type="evidence" value="ECO:0000318"/>
    <property type="project" value="GO_Central"/>
</dbReference>
<sequence length="941" mass="103438">MPIFQPYRALGYITESTPFSVQKRGQDVYVTVSIGKAWQIYKCGKLQLTFVGPPLEKNIRALASRRDVTFAAYGRKIGVFNRAHQVATWEGHTGKIVQLLVLGSHLLSIGDDRKLLLWPLGRPDVTEPEAEIELEDGFQPTTIMHPDTYLNKVLIGSEDGRLQLWNISSRQMVFQFDGWKSPVRCAVPSPALDVVGVGLADGRVIVHNLKFNETVMTLTHTFGGPVNALSFRTDGRPLLAAGNGNGMVTVWDLEKKQLSTVIKDAHDGPVTALYFFPSEPVLMSAGADNSLKMWIFDQEDGAARLLRFRSGHSAPPCAIQYYASGRHILSAGNDRAFRLFSTIQDQQSRELSQGHLAKRAKRLKLREEELKLARVTGFAVSEVRARDWCNVVTCHEGDPQAYTWRLQNYVIGEHVLRAPGGTPSPVRAASISACGNFAVIGTANGRIDRFNLQSGIHRGGYSEKKAQFSPAHEGAVVGVECDGSNKILVSGGYDGRIKVWNFKTRKLIASWPVGSPLVQITFHRGNGLIAAASDDLTIRVYDAAAHRLVRKFPGHADRITGMCFSEDGRWLLSAGMDATLRVWDVVAAQLLDAMKLDVPITALSLSPGMDMLATTHANRNGIYLWANRLLYLGTTEGQALSSSEPRQVRLPLVSADPSEEPDQNGTGREERDGTAGAGPSDRQQPPTLFQDAPHITNEGERRDLPGETSGRGPVQQLTPELITLAMLPRAQWQGLVNLDVIKERNKPIEPPKKPEKAPFFLPTLPSVSGVPQFIAAEKETEGAEPSTGKKRAPSRVLKHSSDDDYRSEFVRRLHEGAESGDYSPLVALLREMAPSAVDSELRAMEIVNLDADVSEQEDDVRDVGALLDFIAHELAAKRNFELIQALLNLALKVHGDAIISIPQLQAKAALILQLQSESWGKLDQLFQNVRCMVGFVANTQQ</sequence>
<dbReference type="Pfam" id="PF04192">
    <property type="entry name" value="Utp21"/>
    <property type="match status" value="1"/>
</dbReference>
<dbReference type="InterPro" id="IPR001680">
    <property type="entry name" value="WD40_rpt"/>
</dbReference>
<dbReference type="EMBL" id="DF236983">
    <property type="protein sequence ID" value="GAQ79609.1"/>
    <property type="molecule type" value="Genomic_DNA"/>
</dbReference>
<dbReference type="FunFam" id="2.130.10.10:FF:000200">
    <property type="entry name" value="U3 small nucleolar RNA-associated protein 21"/>
    <property type="match status" value="1"/>
</dbReference>
<feature type="repeat" description="WD" evidence="3">
    <location>
        <begin position="263"/>
        <end position="294"/>
    </location>
</feature>
<dbReference type="InterPro" id="IPR019775">
    <property type="entry name" value="WD40_repeat_CS"/>
</dbReference>
<dbReference type="AlphaFoldDB" id="A0A1Y1HQZ8"/>
<dbReference type="InterPro" id="IPR059157">
    <property type="entry name" value="WDR36-Utp21_N"/>
</dbReference>
<dbReference type="PRINTS" id="PR00320">
    <property type="entry name" value="GPROTEINBRPT"/>
</dbReference>
<dbReference type="InterPro" id="IPR011047">
    <property type="entry name" value="Quinoprotein_ADH-like_sf"/>
</dbReference>
<dbReference type="GO" id="GO:0032040">
    <property type="term" value="C:small-subunit processome"/>
    <property type="evidence" value="ECO:0000318"/>
    <property type="project" value="GO_Central"/>
</dbReference>
<dbReference type="InterPro" id="IPR007319">
    <property type="entry name" value="WDR36/Utp21_C"/>
</dbReference>
<dbReference type="PANTHER" id="PTHR22840:SF12">
    <property type="entry name" value="WD REPEAT-CONTAINING PROTEIN 36"/>
    <property type="match status" value="1"/>
</dbReference>
<feature type="domain" description="WDR36/Utp21 C-terminal" evidence="5">
    <location>
        <begin position="715"/>
        <end position="936"/>
    </location>
</feature>
<feature type="region of interest" description="Disordered" evidence="4">
    <location>
        <begin position="640"/>
        <end position="715"/>
    </location>
</feature>
<evidence type="ECO:0000256" key="3">
    <source>
        <dbReference type="PROSITE-ProRule" id="PRU00221"/>
    </source>
</evidence>
<dbReference type="Pfam" id="PF25171">
    <property type="entry name" value="Beta-prop_WDR36-Utp21_1st"/>
    <property type="match status" value="1"/>
</dbReference>
<keyword evidence="8" id="KW-1185">Reference proteome</keyword>
<dbReference type="InterPro" id="IPR020472">
    <property type="entry name" value="WD40_PAC1"/>
</dbReference>
<dbReference type="Pfam" id="PF25168">
    <property type="entry name" value="Beta-prop_WDR36-Utp21_2nd"/>
    <property type="match status" value="1"/>
</dbReference>
<accession>A0A1Y1HQZ8</accession>
<evidence type="ECO:0000313" key="8">
    <source>
        <dbReference type="Proteomes" id="UP000054558"/>
    </source>
</evidence>
<feature type="repeat" description="WD" evidence="3">
    <location>
        <begin position="552"/>
        <end position="593"/>
    </location>
</feature>
<keyword evidence="1 3" id="KW-0853">WD repeat</keyword>
<dbReference type="Proteomes" id="UP000054558">
    <property type="component" value="Unassembled WGS sequence"/>
</dbReference>
<gene>
    <name evidence="7" type="ORF">KFL_000340120</name>
</gene>
<reference evidence="7 8" key="1">
    <citation type="journal article" date="2014" name="Nat. Commun.">
        <title>Klebsormidium flaccidum genome reveals primary factors for plant terrestrial adaptation.</title>
        <authorList>
            <person name="Hori K."/>
            <person name="Maruyama F."/>
            <person name="Fujisawa T."/>
            <person name="Togashi T."/>
            <person name="Yamamoto N."/>
            <person name="Seo M."/>
            <person name="Sato S."/>
            <person name="Yamada T."/>
            <person name="Mori H."/>
            <person name="Tajima N."/>
            <person name="Moriyama T."/>
            <person name="Ikeuchi M."/>
            <person name="Watanabe M."/>
            <person name="Wada H."/>
            <person name="Kobayashi K."/>
            <person name="Saito M."/>
            <person name="Masuda T."/>
            <person name="Sasaki-Sekimoto Y."/>
            <person name="Mashiguchi K."/>
            <person name="Awai K."/>
            <person name="Shimojima M."/>
            <person name="Masuda S."/>
            <person name="Iwai M."/>
            <person name="Nobusawa T."/>
            <person name="Narise T."/>
            <person name="Kondo S."/>
            <person name="Saito H."/>
            <person name="Sato R."/>
            <person name="Murakawa M."/>
            <person name="Ihara Y."/>
            <person name="Oshima-Yamada Y."/>
            <person name="Ohtaka K."/>
            <person name="Satoh M."/>
            <person name="Sonobe K."/>
            <person name="Ishii M."/>
            <person name="Ohtani R."/>
            <person name="Kanamori-Sato M."/>
            <person name="Honoki R."/>
            <person name="Miyazaki D."/>
            <person name="Mochizuki H."/>
            <person name="Umetsu J."/>
            <person name="Higashi K."/>
            <person name="Shibata D."/>
            <person name="Kamiya Y."/>
            <person name="Sato N."/>
            <person name="Nakamura Y."/>
            <person name="Tabata S."/>
            <person name="Ida S."/>
            <person name="Kurokawa K."/>
            <person name="Ohta H."/>
        </authorList>
    </citation>
    <scope>NUCLEOTIDE SEQUENCE [LARGE SCALE GENOMIC DNA]</scope>
    <source>
        <strain evidence="7 8">NIES-2285</strain>
    </source>
</reference>
<evidence type="ECO:0000259" key="6">
    <source>
        <dbReference type="Pfam" id="PF25171"/>
    </source>
</evidence>
<dbReference type="InterPro" id="IPR015943">
    <property type="entry name" value="WD40/YVTN_repeat-like_dom_sf"/>
</dbReference>
<dbReference type="FunFam" id="2.130.10.10:FF:000109">
    <property type="entry name" value="WD repeat domain 36"/>
    <property type="match status" value="1"/>
</dbReference>
<name>A0A1Y1HQZ8_KLENI</name>
<dbReference type="GO" id="GO:0006364">
    <property type="term" value="P:rRNA processing"/>
    <property type="evidence" value="ECO:0000318"/>
    <property type="project" value="GO_Central"/>
</dbReference>
<dbReference type="OMA" id="CIYAWRA"/>
<evidence type="ECO:0000256" key="4">
    <source>
        <dbReference type="SAM" id="MobiDB-lite"/>
    </source>
</evidence>
<dbReference type="PROSITE" id="PS00678">
    <property type="entry name" value="WD_REPEATS_1"/>
    <property type="match status" value="2"/>
</dbReference>
<dbReference type="STRING" id="105231.A0A1Y1HQZ8"/>
<organism evidence="7 8">
    <name type="scientific">Klebsormidium nitens</name>
    <name type="common">Green alga</name>
    <name type="synonym">Ulothrix nitens</name>
    <dbReference type="NCBI Taxonomy" id="105231"/>
    <lineage>
        <taxon>Eukaryota</taxon>
        <taxon>Viridiplantae</taxon>
        <taxon>Streptophyta</taxon>
        <taxon>Klebsormidiophyceae</taxon>
        <taxon>Klebsormidiales</taxon>
        <taxon>Klebsormidiaceae</taxon>
        <taxon>Klebsormidium</taxon>
    </lineage>
</organism>
<dbReference type="PROSITE" id="PS50294">
    <property type="entry name" value="WD_REPEATS_REGION"/>
    <property type="match status" value="3"/>
</dbReference>
<keyword evidence="2" id="KW-0677">Repeat</keyword>
<evidence type="ECO:0000313" key="7">
    <source>
        <dbReference type="EMBL" id="GAQ79609.1"/>
    </source>
</evidence>
<dbReference type="OrthoDB" id="10250769at2759"/>
<dbReference type="PROSITE" id="PS50082">
    <property type="entry name" value="WD_REPEATS_2"/>
    <property type="match status" value="3"/>
</dbReference>
<evidence type="ECO:0000256" key="1">
    <source>
        <dbReference type="ARBA" id="ARBA00022574"/>
    </source>
</evidence>
<feature type="domain" description="WDR36/Utp21 N-terminal" evidence="6">
    <location>
        <begin position="30"/>
        <end position="297"/>
    </location>
</feature>